<evidence type="ECO:0000256" key="1">
    <source>
        <dbReference type="ARBA" id="ARBA00022722"/>
    </source>
</evidence>
<dbReference type="CDD" id="cd00175">
    <property type="entry name" value="SNc"/>
    <property type="match status" value="1"/>
</dbReference>
<evidence type="ECO:0000313" key="6">
    <source>
        <dbReference type="Proteomes" id="UP001597285"/>
    </source>
</evidence>
<feature type="domain" description="TNase-like" evidence="4">
    <location>
        <begin position="42"/>
        <end position="176"/>
    </location>
</feature>
<dbReference type="PANTHER" id="PTHR12302">
    <property type="entry name" value="EBNA2 BINDING PROTEIN P100"/>
    <property type="match status" value="1"/>
</dbReference>
<dbReference type="SUPFAM" id="SSF50199">
    <property type="entry name" value="Staphylococcal nuclease"/>
    <property type="match status" value="1"/>
</dbReference>
<evidence type="ECO:0000259" key="4">
    <source>
        <dbReference type="PROSITE" id="PS50830"/>
    </source>
</evidence>
<dbReference type="PROSITE" id="PS50830">
    <property type="entry name" value="TNASE_3"/>
    <property type="match status" value="1"/>
</dbReference>
<accession>A0ABW4NPM9</accession>
<dbReference type="SMART" id="SM00318">
    <property type="entry name" value="SNc"/>
    <property type="match status" value="1"/>
</dbReference>
<evidence type="ECO:0000313" key="5">
    <source>
        <dbReference type="EMBL" id="MFD1799736.1"/>
    </source>
</evidence>
<gene>
    <name evidence="5" type="ORF">ACFSBK_07700</name>
</gene>
<evidence type="ECO:0000256" key="2">
    <source>
        <dbReference type="ARBA" id="ARBA00022759"/>
    </source>
</evidence>
<comment type="caution">
    <text evidence="5">The sequence shown here is derived from an EMBL/GenBank/DDBJ whole genome shotgun (WGS) entry which is preliminary data.</text>
</comment>
<organism evidence="5 6">
    <name type="scientific">Carnobacterium antarcticum</name>
    <dbReference type="NCBI Taxonomy" id="2126436"/>
    <lineage>
        <taxon>Bacteria</taxon>
        <taxon>Bacillati</taxon>
        <taxon>Bacillota</taxon>
        <taxon>Bacilli</taxon>
        <taxon>Lactobacillales</taxon>
        <taxon>Carnobacteriaceae</taxon>
        <taxon>Carnobacterium</taxon>
    </lineage>
</organism>
<dbReference type="EMBL" id="JBHUFF010000013">
    <property type="protein sequence ID" value="MFD1799736.1"/>
    <property type="molecule type" value="Genomic_DNA"/>
</dbReference>
<keyword evidence="2" id="KW-0255">Endonuclease</keyword>
<keyword evidence="1" id="KW-0540">Nuclease</keyword>
<keyword evidence="6" id="KW-1185">Reference proteome</keyword>
<dbReference type="PANTHER" id="PTHR12302:SF3">
    <property type="entry name" value="SERINE_THREONINE-PROTEIN KINASE 31"/>
    <property type="match status" value="1"/>
</dbReference>
<dbReference type="Gene3D" id="2.40.50.90">
    <property type="match status" value="1"/>
</dbReference>
<keyword evidence="3" id="KW-0378">Hydrolase</keyword>
<dbReference type="InterPro" id="IPR016071">
    <property type="entry name" value="Staphylococal_nuclease_OB-fold"/>
</dbReference>
<dbReference type="Proteomes" id="UP001597285">
    <property type="component" value="Unassembled WGS sequence"/>
</dbReference>
<protein>
    <submittedName>
        <fullName evidence="5">Thermonuclease family protein</fullName>
    </submittedName>
</protein>
<dbReference type="RefSeq" id="WP_231726750.1">
    <property type="nucleotide sequence ID" value="NZ_JBHSQC010000025.1"/>
</dbReference>
<proteinExistence type="predicted"/>
<evidence type="ECO:0000256" key="3">
    <source>
        <dbReference type="ARBA" id="ARBA00022801"/>
    </source>
</evidence>
<reference evidence="6" key="1">
    <citation type="journal article" date="2019" name="Int. J. Syst. Evol. Microbiol.">
        <title>The Global Catalogue of Microorganisms (GCM) 10K type strain sequencing project: providing services to taxonomists for standard genome sequencing and annotation.</title>
        <authorList>
            <consortium name="The Broad Institute Genomics Platform"/>
            <consortium name="The Broad Institute Genome Sequencing Center for Infectious Disease"/>
            <person name="Wu L."/>
            <person name="Ma J."/>
        </authorList>
    </citation>
    <scope>NUCLEOTIDE SEQUENCE [LARGE SCALE GENOMIC DNA]</scope>
    <source>
        <strain evidence="6">KCTC 42143</strain>
    </source>
</reference>
<dbReference type="InterPro" id="IPR035437">
    <property type="entry name" value="SNase_OB-fold_sf"/>
</dbReference>
<name>A0ABW4NPM9_9LACT</name>
<sequence>MKKIKINKKILSGIIALLIAGIGNYVINEEPSLPYSGQSVENQLSVELERVIDGDTLVFSDGSQEQKLRLLLIDTPESSRTKTGSSQPYGKEAKEFLITYLEGKNLTIEYEDTHERLDTYDRVLAYLFADGELVQEVLVREGLARVGYEKGNELYLSRLQSAEQTAIEKKVNIWSIEGYVGKYGFNKK</sequence>
<dbReference type="Pfam" id="PF00565">
    <property type="entry name" value="SNase"/>
    <property type="match status" value="1"/>
</dbReference>